<dbReference type="InterPro" id="IPR013083">
    <property type="entry name" value="Znf_RING/FYVE/PHD"/>
</dbReference>
<evidence type="ECO:0000259" key="5">
    <source>
        <dbReference type="PROSITE" id="PS50089"/>
    </source>
</evidence>
<evidence type="ECO:0000313" key="7">
    <source>
        <dbReference type="Proteomes" id="UP001352852"/>
    </source>
</evidence>
<name>A0ABU7F2R7_9TELE</name>
<dbReference type="PANTHER" id="PTHR47048">
    <property type="entry name" value="PROTEIN SCAF11"/>
    <property type="match status" value="1"/>
</dbReference>
<proteinExistence type="predicted"/>
<keyword evidence="1" id="KW-0479">Metal-binding</keyword>
<dbReference type="Proteomes" id="UP001352852">
    <property type="component" value="Unassembled WGS sequence"/>
</dbReference>
<evidence type="ECO:0000313" key="6">
    <source>
        <dbReference type="EMBL" id="MED6293600.1"/>
    </source>
</evidence>
<evidence type="ECO:0000256" key="2">
    <source>
        <dbReference type="ARBA" id="ARBA00022771"/>
    </source>
</evidence>
<dbReference type="PROSITE" id="PS50089">
    <property type="entry name" value="ZF_RING_2"/>
    <property type="match status" value="1"/>
</dbReference>
<keyword evidence="7" id="KW-1185">Reference proteome</keyword>
<evidence type="ECO:0000256" key="4">
    <source>
        <dbReference type="PROSITE-ProRule" id="PRU00175"/>
    </source>
</evidence>
<sequence length="194" mass="22038">MFHLNSVQSCDQDHQGLDMTGAGSGGQGSSDGSDAEEPEKCPVCLGAVAGGELAMPDSCCHVFCLRCLLTWAEMSPSCPVDRRPFTNVYRWDVNFGLVQIPVRRQTTQTEADICCCRKPEQKVCLKNKPARRLRQQKTERKSDFKTRGLVRKCNDEEPSSLSRKKVRFSIRFYRKHISAFVVENTKRFFQIQLI</sequence>
<dbReference type="SMART" id="SM00184">
    <property type="entry name" value="RING"/>
    <property type="match status" value="1"/>
</dbReference>
<protein>
    <recommendedName>
        <fullName evidence="5">RING-type domain-containing protein</fullName>
    </recommendedName>
</protein>
<dbReference type="InterPro" id="IPR017907">
    <property type="entry name" value="Znf_RING_CS"/>
</dbReference>
<accession>A0ABU7F2R7</accession>
<feature type="domain" description="RING-type" evidence="5">
    <location>
        <begin position="41"/>
        <end position="82"/>
    </location>
</feature>
<comment type="caution">
    <text evidence="6">The sequence shown here is derived from an EMBL/GenBank/DDBJ whole genome shotgun (WGS) entry which is preliminary data.</text>
</comment>
<dbReference type="SUPFAM" id="SSF57850">
    <property type="entry name" value="RING/U-box"/>
    <property type="match status" value="1"/>
</dbReference>
<evidence type="ECO:0000256" key="1">
    <source>
        <dbReference type="ARBA" id="ARBA00022723"/>
    </source>
</evidence>
<keyword evidence="2 4" id="KW-0863">Zinc-finger</keyword>
<evidence type="ECO:0000256" key="3">
    <source>
        <dbReference type="ARBA" id="ARBA00022833"/>
    </source>
</evidence>
<dbReference type="Pfam" id="PF13639">
    <property type="entry name" value="zf-RING_2"/>
    <property type="match status" value="1"/>
</dbReference>
<dbReference type="InterPro" id="IPR001841">
    <property type="entry name" value="Znf_RING"/>
</dbReference>
<dbReference type="EMBL" id="JAHUTJ010074607">
    <property type="protein sequence ID" value="MED6293600.1"/>
    <property type="molecule type" value="Genomic_DNA"/>
</dbReference>
<organism evidence="6 7">
    <name type="scientific">Characodon lateralis</name>
    <dbReference type="NCBI Taxonomy" id="208331"/>
    <lineage>
        <taxon>Eukaryota</taxon>
        <taxon>Metazoa</taxon>
        <taxon>Chordata</taxon>
        <taxon>Craniata</taxon>
        <taxon>Vertebrata</taxon>
        <taxon>Euteleostomi</taxon>
        <taxon>Actinopterygii</taxon>
        <taxon>Neopterygii</taxon>
        <taxon>Teleostei</taxon>
        <taxon>Neoteleostei</taxon>
        <taxon>Acanthomorphata</taxon>
        <taxon>Ovalentaria</taxon>
        <taxon>Atherinomorphae</taxon>
        <taxon>Cyprinodontiformes</taxon>
        <taxon>Goodeidae</taxon>
        <taxon>Characodon</taxon>
    </lineage>
</organism>
<dbReference type="PANTHER" id="PTHR47048:SF1">
    <property type="entry name" value="PROTEIN SCAF11"/>
    <property type="match status" value="1"/>
</dbReference>
<dbReference type="Gene3D" id="3.30.40.10">
    <property type="entry name" value="Zinc/RING finger domain, C3HC4 (zinc finger)"/>
    <property type="match status" value="1"/>
</dbReference>
<gene>
    <name evidence="6" type="ORF">CHARACLAT_012146</name>
</gene>
<dbReference type="PROSITE" id="PS00518">
    <property type="entry name" value="ZF_RING_1"/>
    <property type="match status" value="1"/>
</dbReference>
<reference evidence="6 7" key="1">
    <citation type="submission" date="2021-06" db="EMBL/GenBank/DDBJ databases">
        <authorList>
            <person name="Palmer J.M."/>
        </authorList>
    </citation>
    <scope>NUCLEOTIDE SEQUENCE [LARGE SCALE GENOMIC DNA]</scope>
    <source>
        <strain evidence="6 7">CL_MEX2019</strain>
        <tissue evidence="6">Muscle</tissue>
    </source>
</reference>
<keyword evidence="3" id="KW-0862">Zinc</keyword>